<feature type="region of interest" description="Disordered" evidence="1">
    <location>
        <begin position="42"/>
        <end position="77"/>
    </location>
</feature>
<dbReference type="PANTHER" id="PTHR42089">
    <property type="entry name" value="YALI0F09427P"/>
    <property type="match status" value="1"/>
</dbReference>
<proteinExistence type="predicted"/>
<feature type="compositionally biased region" description="Polar residues" evidence="1">
    <location>
        <begin position="213"/>
        <end position="225"/>
    </location>
</feature>
<keyword evidence="3" id="KW-1185">Reference proteome</keyword>
<reference evidence="2" key="2">
    <citation type="submission" date="2023-05" db="EMBL/GenBank/DDBJ databases">
        <authorList>
            <consortium name="Lawrence Berkeley National Laboratory"/>
            <person name="Steindorff A."/>
            <person name="Hensen N."/>
            <person name="Bonometti L."/>
            <person name="Westerberg I."/>
            <person name="Brannstrom I.O."/>
            <person name="Guillou S."/>
            <person name="Cros-Aarteil S."/>
            <person name="Calhoun S."/>
            <person name="Haridas S."/>
            <person name="Kuo A."/>
            <person name="Mondo S."/>
            <person name="Pangilinan J."/>
            <person name="Riley R."/>
            <person name="Labutti K."/>
            <person name="Andreopoulos B."/>
            <person name="Lipzen A."/>
            <person name="Chen C."/>
            <person name="Yanf M."/>
            <person name="Daum C."/>
            <person name="Ng V."/>
            <person name="Clum A."/>
            <person name="Ohm R."/>
            <person name="Martin F."/>
            <person name="Silar P."/>
            <person name="Natvig D."/>
            <person name="Lalanne C."/>
            <person name="Gautier V."/>
            <person name="Ament-Velasquez S.L."/>
            <person name="Kruys A."/>
            <person name="Hutchinson M.I."/>
            <person name="Powell A.J."/>
            <person name="Barry K."/>
            <person name="Miller A.N."/>
            <person name="Grigoriev I.V."/>
            <person name="Debuchy R."/>
            <person name="Gladieux P."/>
            <person name="Thoren M.H."/>
            <person name="Johannesson H."/>
        </authorList>
    </citation>
    <scope>NUCLEOTIDE SEQUENCE</scope>
    <source>
        <strain evidence="2">PSN293</strain>
    </source>
</reference>
<accession>A0AAN6Y3Q4</accession>
<dbReference type="AlphaFoldDB" id="A0AAN6Y3Q4"/>
<organism evidence="2 3">
    <name type="scientific">Rhypophila decipiens</name>
    <dbReference type="NCBI Taxonomy" id="261697"/>
    <lineage>
        <taxon>Eukaryota</taxon>
        <taxon>Fungi</taxon>
        <taxon>Dikarya</taxon>
        <taxon>Ascomycota</taxon>
        <taxon>Pezizomycotina</taxon>
        <taxon>Sordariomycetes</taxon>
        <taxon>Sordariomycetidae</taxon>
        <taxon>Sordariales</taxon>
        <taxon>Naviculisporaceae</taxon>
        <taxon>Rhypophila</taxon>
    </lineage>
</organism>
<dbReference type="Proteomes" id="UP001301769">
    <property type="component" value="Unassembled WGS sequence"/>
</dbReference>
<name>A0AAN6Y3Q4_9PEZI</name>
<dbReference type="PANTHER" id="PTHR42089:SF1">
    <property type="entry name" value="YALI0F09427P"/>
    <property type="match status" value="1"/>
</dbReference>
<comment type="caution">
    <text evidence="2">The sequence shown here is derived from an EMBL/GenBank/DDBJ whole genome shotgun (WGS) entry which is preliminary data.</text>
</comment>
<feature type="region of interest" description="Disordered" evidence="1">
    <location>
        <begin position="143"/>
        <end position="225"/>
    </location>
</feature>
<evidence type="ECO:0000256" key="1">
    <source>
        <dbReference type="SAM" id="MobiDB-lite"/>
    </source>
</evidence>
<evidence type="ECO:0000313" key="3">
    <source>
        <dbReference type="Proteomes" id="UP001301769"/>
    </source>
</evidence>
<sequence length="225" mass="24246">MHDNRTHPLLEQVPLTVSPFVKLPTATTLPYTYKPMPNSLPPSHLGLTATASPMDPSSSSSGADQPKPKYVVSSSGHAAHPDDIVASCRALQAHITKLQADAEEQIRKIDERIKARELAEKRRLAPGWLDSDARLLEPERKNVVPVSEAPSDPVGMGYGGSGQSHQGQHQGGGYGHHYHDGPGSGMVSEMAVPDEGEQLDRAFGALELDQGKPQGQDQSQGLRQW</sequence>
<evidence type="ECO:0000313" key="2">
    <source>
        <dbReference type="EMBL" id="KAK4210811.1"/>
    </source>
</evidence>
<reference evidence="2" key="1">
    <citation type="journal article" date="2023" name="Mol. Phylogenet. Evol.">
        <title>Genome-scale phylogeny and comparative genomics of the fungal order Sordariales.</title>
        <authorList>
            <person name="Hensen N."/>
            <person name="Bonometti L."/>
            <person name="Westerberg I."/>
            <person name="Brannstrom I.O."/>
            <person name="Guillou S."/>
            <person name="Cros-Aarteil S."/>
            <person name="Calhoun S."/>
            <person name="Haridas S."/>
            <person name="Kuo A."/>
            <person name="Mondo S."/>
            <person name="Pangilinan J."/>
            <person name="Riley R."/>
            <person name="LaButti K."/>
            <person name="Andreopoulos B."/>
            <person name="Lipzen A."/>
            <person name="Chen C."/>
            <person name="Yan M."/>
            <person name="Daum C."/>
            <person name="Ng V."/>
            <person name="Clum A."/>
            <person name="Steindorff A."/>
            <person name="Ohm R.A."/>
            <person name="Martin F."/>
            <person name="Silar P."/>
            <person name="Natvig D.O."/>
            <person name="Lalanne C."/>
            <person name="Gautier V."/>
            <person name="Ament-Velasquez S.L."/>
            <person name="Kruys A."/>
            <person name="Hutchinson M.I."/>
            <person name="Powell A.J."/>
            <person name="Barry K."/>
            <person name="Miller A.N."/>
            <person name="Grigoriev I.V."/>
            <person name="Debuchy R."/>
            <person name="Gladieux P."/>
            <person name="Hiltunen Thoren M."/>
            <person name="Johannesson H."/>
        </authorList>
    </citation>
    <scope>NUCLEOTIDE SEQUENCE</scope>
    <source>
        <strain evidence="2">PSN293</strain>
    </source>
</reference>
<dbReference type="EMBL" id="MU858165">
    <property type="protein sequence ID" value="KAK4210811.1"/>
    <property type="molecule type" value="Genomic_DNA"/>
</dbReference>
<gene>
    <name evidence="2" type="ORF">QBC37DRAFT_428154</name>
</gene>
<protein>
    <submittedName>
        <fullName evidence="2">Uncharacterized protein</fullName>
    </submittedName>
</protein>